<dbReference type="GO" id="GO:0000902">
    <property type="term" value="P:cell morphogenesis"/>
    <property type="evidence" value="ECO:0007669"/>
    <property type="project" value="EnsemblFungi"/>
</dbReference>
<dbReference type="InParanoid" id="G0VBW1"/>
<dbReference type="OMA" id="GLETCIA"/>
<feature type="domain" description="DOP1-like C-terminal" evidence="9">
    <location>
        <begin position="1233"/>
        <end position="1664"/>
    </location>
</feature>
<evidence type="ECO:0000256" key="2">
    <source>
        <dbReference type="ARBA" id="ARBA00022448"/>
    </source>
</evidence>
<dbReference type="GO" id="GO:0005829">
    <property type="term" value="C:cytosol"/>
    <property type="evidence" value="ECO:0007669"/>
    <property type="project" value="GOC"/>
</dbReference>
<dbReference type="GeneID" id="96901997"/>
<dbReference type="RefSeq" id="XP_003674811.1">
    <property type="nucleotide sequence ID" value="XM_003674763.1"/>
</dbReference>
<evidence type="ECO:0000256" key="1">
    <source>
        <dbReference type="ARBA" id="ARBA00004395"/>
    </source>
</evidence>
<dbReference type="Pfam" id="PF04118">
    <property type="entry name" value="Dopey_N"/>
    <property type="match status" value="1"/>
</dbReference>
<feature type="domain" description="DOP1 N-terminal" evidence="7">
    <location>
        <begin position="18"/>
        <end position="346"/>
    </location>
</feature>
<dbReference type="GO" id="GO:0007029">
    <property type="term" value="P:endoplasmic reticulum organization"/>
    <property type="evidence" value="ECO:0007669"/>
    <property type="project" value="EnsemblFungi"/>
</dbReference>
<dbReference type="EMBL" id="HE576753">
    <property type="protein sequence ID" value="CCC68438.1"/>
    <property type="molecule type" value="Genomic_DNA"/>
</dbReference>
<dbReference type="GO" id="GO:0005768">
    <property type="term" value="C:endosome"/>
    <property type="evidence" value="ECO:0007669"/>
    <property type="project" value="EnsemblFungi"/>
</dbReference>
<dbReference type="GO" id="GO:0000139">
    <property type="term" value="C:Golgi membrane"/>
    <property type="evidence" value="ECO:0007669"/>
    <property type="project" value="UniProtKB-SubCell"/>
</dbReference>
<name>G0VBW1_NAUCA</name>
<keyword evidence="4" id="KW-0333">Golgi apparatus</keyword>
<dbReference type="PANTHER" id="PTHR14042:SF24">
    <property type="entry name" value="PROTEIN DOPEY-1 HOMOLOG"/>
    <property type="match status" value="1"/>
</dbReference>
<organism evidence="10 11">
    <name type="scientific">Naumovozyma castellii</name>
    <name type="common">Yeast</name>
    <name type="synonym">Saccharomyces castellii</name>
    <dbReference type="NCBI Taxonomy" id="27288"/>
    <lineage>
        <taxon>Eukaryota</taxon>
        <taxon>Fungi</taxon>
        <taxon>Dikarya</taxon>
        <taxon>Ascomycota</taxon>
        <taxon>Saccharomycotina</taxon>
        <taxon>Saccharomycetes</taxon>
        <taxon>Saccharomycetales</taxon>
        <taxon>Saccharomycetaceae</taxon>
        <taxon>Naumovozyma</taxon>
    </lineage>
</organism>
<proteinExistence type="inferred from homology"/>
<evidence type="ECO:0000256" key="6">
    <source>
        <dbReference type="ARBA" id="ARBA00046326"/>
    </source>
</evidence>
<dbReference type="Pfam" id="PF24598">
    <property type="entry name" value="DOP1_C"/>
    <property type="match status" value="1"/>
</dbReference>
<dbReference type="GO" id="GO:0005802">
    <property type="term" value="C:trans-Golgi network"/>
    <property type="evidence" value="ECO:0007669"/>
    <property type="project" value="EnsemblFungi"/>
</dbReference>
<evidence type="ECO:0000259" key="8">
    <source>
        <dbReference type="Pfam" id="PF24597"/>
    </source>
</evidence>
<dbReference type="STRING" id="1064592.G0VBW1"/>
<evidence type="ECO:0000313" key="11">
    <source>
        <dbReference type="Proteomes" id="UP000001640"/>
    </source>
</evidence>
<dbReference type="PANTHER" id="PTHR14042">
    <property type="entry name" value="DOPEY-RELATED"/>
    <property type="match status" value="1"/>
</dbReference>
<evidence type="ECO:0000256" key="5">
    <source>
        <dbReference type="ARBA" id="ARBA00023136"/>
    </source>
</evidence>
<dbReference type="OrthoDB" id="297643at2759"/>
<sequence length="1683" mass="192373">MSLPLKPFTIDSHSKHLDSKQKKFQTSIQRALERFDSVTEWADYIASLGTLLKALQSWTPKFQNVKYYVPEPYQVSRRLTSSLSPSLPAGVHQKTLEVYTFIFENIGRETLSAESNIWVPGILPLMSYASMTVKSHLIELYEKYLVVLPSDTLKLLIRPLLASLFPGIDDESNEFLPLTMRLIETLKNNLKDDSLFWQTTFLVITTSKDRRLGGLVWLTKKFPSLNEVPHLVAERNKSEIADTSDKKNKKETVLSTLLPEAKSLVSPEPGMLIRCMVRCLDDENDLLIKRGLLDLLVQRLRIDSPVLVTLANFNDTKLLVLSCCKTALNKDMSLNRRIWNWLLGPATGTSANNLTKEESQKISSDDLGQNNEYFSKYGFKPLIEGLNDMLEREETLVVAFKICLAVMDRWEIGSLIIPEMFIKLLIAAKKFSENQNVIKAASSFFDAVETNIIWGKMFEWLMVSHDLDFLQFVISTFNVSNDEEIIVRHLPLMLLAVLSFPTSETNSKDSSFLRYDLCKKLLDHIPERAFLPLNHSSLNDDEYAETDKILDKILNYYKCVADPLKVPIPENPDMSLFPFSSEDLTFLIFRRMEDLLIDDLVTYENVNAMATVFILAFEKIPSQSDTVESHPQVSLENKLIQPIFQAVRNYPSSGESNPIIGIVNIYSNYLISRMPFIDSMKLLKLVMERLWCYMKKAKTQSVAINCLKSLERCISSQYIESALSNCFVKEKDVTKRLAVLDLLWTRLGSDTSILNHPLQLIMDELFDNQNPYYLSVSKWISLILSSGSSNRFYKIMVENILNFQFFERGNLIELDDLDAFTYYVQSLTNVLKTNSDEILKNFGLELTKSVSIDRWPNEDTSTYKTLMIVATLKFLDIKQNNHVRSIRSSLILLDCLLDGSESNFKDIVIFLLHMSSNYINGGELESELIAVSLLDIVSKVLRLSHANTIKLNIFDDNATHLKYIDYLVTSVTTMEAPLVVASYVNLLSESTFYFEQSIFTMILPLTSSLVQSIQRLFTLFKQTGSHFESISLFMRGIQDLLQISHGYLTAAERDGTLTGAGSKGDFFQSVVSNVFYSESSTMDSKLQGERDVILQCFKQVIKCCLDIWCWSHEHAETSTEGNAQEVSNYNAYKFKFKSKELLEKLFFLEPSEVLETMISLRDDESTVTLIHVLDGNKPAVSIPYIFSSVISRYNRSFSAKFSVSPVAKIGTSKINGVETSLYKKLSGVKIMHFLLRYVVSLENSSIEEFYGDFIIFFKEVSTNYSFYNEISLLVLKFVSIIAEKIARSQFGEQKRIRRDIADTFMKYISNALSDSTSGSTVEPQTYADVNFLIPRISSIVNENVSGDKFGITITTIVTKYISPALKNKGDTTFSSDITDLILTITKYGSKVKLWRNLLNDFFQDDKKLHVIGTNPIWREIILEWTLYADIKARLMSDLLLVTESKKVGLTPTIIAFNSWNDAEIDNKCHNFLRISYILLIAPKDTYLLHFQALISCVSQYLISKESKIQSKCWILLRAMFLRFSESHFNDFWSMITYCLQTNLQEFYESLQIQAEIDSDIVLQICKTLDLLLSLNLEGFSATNEWLFVIDTINCIYKTNPYIALADEIFETKEFESNKLNTLNLANQADTVLPLLTGIHSIEKYTQLKNFFQNLSYSHYETTYSLKATDYQACENDLMLDIFT</sequence>
<dbReference type="GO" id="GO:0015031">
    <property type="term" value="P:protein transport"/>
    <property type="evidence" value="ECO:0007669"/>
    <property type="project" value="UniProtKB-KW"/>
</dbReference>
<dbReference type="GO" id="GO:0042802">
    <property type="term" value="F:identical protein binding"/>
    <property type="evidence" value="ECO:0007669"/>
    <property type="project" value="EnsemblFungi"/>
</dbReference>
<dbReference type="eggNOG" id="KOG3613">
    <property type="taxonomic scope" value="Eukaryota"/>
</dbReference>
<evidence type="ECO:0000256" key="3">
    <source>
        <dbReference type="ARBA" id="ARBA00022927"/>
    </source>
</evidence>
<feature type="domain" description="DOP1-like middle TPR" evidence="8">
    <location>
        <begin position="373"/>
        <end position="557"/>
    </location>
</feature>
<dbReference type="Proteomes" id="UP000001640">
    <property type="component" value="Chromosome 2"/>
</dbReference>
<dbReference type="Pfam" id="PF24597">
    <property type="entry name" value="TPR_DOP1_M"/>
    <property type="match status" value="1"/>
</dbReference>
<dbReference type="FunCoup" id="G0VBW1">
    <property type="interactions" value="139"/>
</dbReference>
<evidence type="ECO:0000259" key="7">
    <source>
        <dbReference type="Pfam" id="PF04118"/>
    </source>
</evidence>
<protein>
    <submittedName>
        <fullName evidence="10">Uncharacterized protein</fullName>
    </submittedName>
</protein>
<keyword evidence="3" id="KW-0653">Protein transport</keyword>
<dbReference type="InterPro" id="IPR007249">
    <property type="entry name" value="DOP1_N"/>
</dbReference>
<accession>G0VBW1</accession>
<comment type="similarity">
    <text evidence="6">Belongs to the DOP1 family.</text>
</comment>
<dbReference type="KEGG" id="ncs:NCAS_0B03540"/>
<gene>
    <name evidence="10" type="primary">NCAS0B03540</name>
    <name evidence="10" type="ordered locus">NCAS_0B03540</name>
</gene>
<evidence type="ECO:0000259" key="9">
    <source>
        <dbReference type="Pfam" id="PF24598"/>
    </source>
</evidence>
<keyword evidence="2" id="KW-0813">Transport</keyword>
<keyword evidence="11" id="KW-1185">Reference proteome</keyword>
<dbReference type="GO" id="GO:0000301">
    <property type="term" value="P:retrograde transport, vesicle recycling within Golgi"/>
    <property type="evidence" value="ECO:0007669"/>
    <property type="project" value="EnsemblFungi"/>
</dbReference>
<dbReference type="GO" id="GO:0006895">
    <property type="term" value="P:Golgi to endosome transport"/>
    <property type="evidence" value="ECO:0007669"/>
    <property type="project" value="EnsemblFungi"/>
</dbReference>
<dbReference type="InterPro" id="IPR056458">
    <property type="entry name" value="TPR_DOP1_M"/>
</dbReference>
<dbReference type="InterPro" id="IPR040314">
    <property type="entry name" value="DOP1"/>
</dbReference>
<evidence type="ECO:0000313" key="10">
    <source>
        <dbReference type="EMBL" id="CCC68438.1"/>
    </source>
</evidence>
<reference key="2">
    <citation type="submission" date="2011-08" db="EMBL/GenBank/DDBJ databases">
        <title>Genome sequence of Naumovozyma castellii.</title>
        <authorList>
            <person name="Gordon J.L."/>
            <person name="Armisen D."/>
            <person name="Proux-Wera E."/>
            <person name="OhEigeartaigh S.S."/>
            <person name="Byrne K.P."/>
            <person name="Wolfe K.H."/>
        </authorList>
    </citation>
    <scope>NUCLEOTIDE SEQUENCE</scope>
    <source>
        <strain>Type strain:CBS 4309</strain>
    </source>
</reference>
<dbReference type="GO" id="GO:0042147">
    <property type="term" value="P:retrograde transport, endosome to Golgi"/>
    <property type="evidence" value="ECO:0007669"/>
    <property type="project" value="EnsemblFungi"/>
</dbReference>
<dbReference type="InterPro" id="IPR056457">
    <property type="entry name" value="DOP1_C"/>
</dbReference>
<comment type="subcellular location">
    <subcellularLocation>
        <location evidence="1">Golgi apparatus membrane</location>
        <topology evidence="1">Peripheral membrane protein</topology>
    </subcellularLocation>
</comment>
<keyword evidence="5" id="KW-0472">Membrane</keyword>
<dbReference type="HOGENOM" id="CLU_001197_0_0_1"/>
<reference evidence="10 11" key="1">
    <citation type="journal article" date="2011" name="Proc. Natl. Acad. Sci. U.S.A.">
        <title>Evolutionary erosion of yeast sex chromosomes by mating-type switching accidents.</title>
        <authorList>
            <person name="Gordon J.L."/>
            <person name="Armisen D."/>
            <person name="Proux-Wera E."/>
            <person name="Oheigeartaigh S.S."/>
            <person name="Byrne K.P."/>
            <person name="Wolfe K.H."/>
        </authorList>
    </citation>
    <scope>NUCLEOTIDE SEQUENCE [LARGE SCALE GENOMIC DNA]</scope>
    <source>
        <strain evidence="11">ATCC 76901 / BCRC 22586 / CBS 4309 / NBRC 1992 / NRRL Y-12630</strain>
    </source>
</reference>
<evidence type="ECO:0000256" key="4">
    <source>
        <dbReference type="ARBA" id="ARBA00023034"/>
    </source>
</evidence>